<name>X1S033_9ZZZZ</name>
<dbReference type="AlphaFoldDB" id="X1S033"/>
<accession>X1S033</accession>
<reference evidence="1" key="1">
    <citation type="journal article" date="2014" name="Front. Microbiol.">
        <title>High frequency of phylogenetically diverse reductive dehalogenase-homologous genes in deep subseafloor sedimentary metagenomes.</title>
        <authorList>
            <person name="Kawai M."/>
            <person name="Futagami T."/>
            <person name="Toyoda A."/>
            <person name="Takaki Y."/>
            <person name="Nishi S."/>
            <person name="Hori S."/>
            <person name="Arai W."/>
            <person name="Tsubouchi T."/>
            <person name="Morono Y."/>
            <person name="Uchiyama I."/>
            <person name="Ito T."/>
            <person name="Fujiyama A."/>
            <person name="Inagaki F."/>
            <person name="Takami H."/>
        </authorList>
    </citation>
    <scope>NUCLEOTIDE SEQUENCE</scope>
    <source>
        <strain evidence="1">Expedition CK06-06</strain>
    </source>
</reference>
<sequence>MPVVVAQEAYIPLAPLGGGKLVAHVGNADLGHNTTGELATKLADIIDAHITSHDYNAASAADGIEVWSCDRVIASGAVTIARKVDDPEHDAFNFLLIGRIT</sequence>
<dbReference type="EMBL" id="BARW01002894">
    <property type="protein sequence ID" value="GAI61124.1"/>
    <property type="molecule type" value="Genomic_DNA"/>
</dbReference>
<organism evidence="1">
    <name type="scientific">marine sediment metagenome</name>
    <dbReference type="NCBI Taxonomy" id="412755"/>
    <lineage>
        <taxon>unclassified sequences</taxon>
        <taxon>metagenomes</taxon>
        <taxon>ecological metagenomes</taxon>
    </lineage>
</organism>
<comment type="caution">
    <text evidence="1">The sequence shown here is derived from an EMBL/GenBank/DDBJ whole genome shotgun (WGS) entry which is preliminary data.</text>
</comment>
<evidence type="ECO:0000313" key="1">
    <source>
        <dbReference type="EMBL" id="GAI61124.1"/>
    </source>
</evidence>
<gene>
    <name evidence="1" type="ORF">S12H4_07735</name>
</gene>
<proteinExistence type="predicted"/>
<protein>
    <submittedName>
        <fullName evidence="1">Uncharacterized protein</fullName>
    </submittedName>
</protein>